<evidence type="ECO:0000256" key="2">
    <source>
        <dbReference type="ARBA" id="ARBA00022574"/>
    </source>
</evidence>
<feature type="region of interest" description="Disordered" evidence="5">
    <location>
        <begin position="651"/>
        <end position="713"/>
    </location>
</feature>
<evidence type="ECO:0000256" key="5">
    <source>
        <dbReference type="SAM" id="MobiDB-lite"/>
    </source>
</evidence>
<name>A0A2Z6RTG6_9GLOM</name>
<evidence type="ECO:0000256" key="1">
    <source>
        <dbReference type="ARBA" id="ARBA00004123"/>
    </source>
</evidence>
<protein>
    <submittedName>
        <fullName evidence="9">Uncharacterized protein</fullName>
    </submittedName>
</protein>
<dbReference type="InterPro" id="IPR048591">
    <property type="entry name" value="WDHD1/CFT4_hel"/>
</dbReference>
<feature type="compositionally biased region" description="Basic and acidic residues" evidence="5">
    <location>
        <begin position="1353"/>
        <end position="1373"/>
    </location>
</feature>
<dbReference type="GO" id="GO:0006261">
    <property type="term" value="P:DNA-templated DNA replication"/>
    <property type="evidence" value="ECO:0007669"/>
    <property type="project" value="TreeGrafter"/>
</dbReference>
<evidence type="ECO:0000313" key="9">
    <source>
        <dbReference type="EMBL" id="GBB95406.1"/>
    </source>
</evidence>
<accession>A0A2Z6RTG6</accession>
<feature type="region of interest" description="Disordered" evidence="5">
    <location>
        <begin position="441"/>
        <end position="495"/>
    </location>
</feature>
<feature type="compositionally biased region" description="Low complexity" evidence="5">
    <location>
        <begin position="606"/>
        <end position="618"/>
    </location>
</feature>
<dbReference type="GO" id="GO:0006281">
    <property type="term" value="P:DNA repair"/>
    <property type="evidence" value="ECO:0007669"/>
    <property type="project" value="TreeGrafter"/>
</dbReference>
<feature type="domain" description="WDHD1/CFT4 second beta-propeller" evidence="7">
    <location>
        <begin position="772"/>
        <end position="1013"/>
    </location>
</feature>
<feature type="transmembrane region" description="Helical" evidence="6">
    <location>
        <begin position="155"/>
        <end position="176"/>
    </location>
</feature>
<dbReference type="InterPro" id="IPR022100">
    <property type="entry name" value="WDHD1/CFT4_beta-prop_2nd"/>
</dbReference>
<feature type="transmembrane region" description="Helical" evidence="6">
    <location>
        <begin position="106"/>
        <end position="125"/>
    </location>
</feature>
<feature type="region of interest" description="Disordered" evidence="5">
    <location>
        <begin position="1211"/>
        <end position="1236"/>
    </location>
</feature>
<feature type="region of interest" description="Disordered" evidence="5">
    <location>
        <begin position="574"/>
        <end position="618"/>
    </location>
</feature>
<dbReference type="Proteomes" id="UP000247702">
    <property type="component" value="Unassembled WGS sequence"/>
</dbReference>
<evidence type="ECO:0000259" key="8">
    <source>
        <dbReference type="Pfam" id="PF20946"/>
    </source>
</evidence>
<feature type="transmembrane region" description="Helical" evidence="6">
    <location>
        <begin position="21"/>
        <end position="39"/>
    </location>
</feature>
<feature type="transmembrane region" description="Helical" evidence="6">
    <location>
        <begin position="200"/>
        <end position="227"/>
    </location>
</feature>
<feature type="region of interest" description="Disordered" evidence="5">
    <location>
        <begin position="1309"/>
        <end position="1386"/>
    </location>
</feature>
<sequence length="1423" mass="163389">MILGINRRSIKLLDRINESRTTQLFILTSILQAITVIVLEIRVSQRNDDTSNNVVSYAIQNSATCLESSLLRLNNIIEENVIFIVFQIFQMWLCFNAIYNQNTIQIITISAANFFCASFGIIQMLEVRKWYRDFGKSCQKPVTINFDPKYPIYDVPLVVALMLFALIMAFLSWKLFRQFGWNIYKKIGGDIHKQAIYRTYLIYVLLLKLGLFFILGLAIEACTVFKVNLNANPTSLRAIRYLPRSFYLFHIAVSALIIVNQVIGYRSVKKEIKVGMISACVFWVVIIIDFCILLGYSIGNVKNSWYFFIIFRLTQPLITKIMDVNEKIEVESREEISHEPNDIEIASISKPQDDKIIMDTSMDDNTDSYSYVDSDEDDPVLKSRLKSLKKQYKGGSNGSDRSQAFKSKTPEQSNGSARSQSKTSSSYDLAKIRENMKKAEERLHKREKKNLTSKFLSSHLNSREKGSPKKKHRTTIDNDDGVEYSSPKPLTAGRKNEFDSINFDAKADRKNEFDSINFDEESTSHRKSIADRKNEFESINLFDEDNTSHRKSIADRKNEFESINLSDEERNTFRRKSTGSLSDADDEGFNNFHFSDDENTKKRSSDNLNGDSSNDELSLNDEFSTISKKKFKHKSNSFRFLDDPVEESADEDYVPAISIDNKEDKTRDEPNRRESSYLDTDDDDLGEVFSGGRKSKDGEIISPENSLPKSVSTDKATEGLMEFDLESILNKDVDLDDYVAVDKPRYSPKKNQQQRQIIIHEESSNITELQPPFQPGSSPMKNGRRYLAVNWLGCIHAVNNTTFHSVNVEYNNKTQFRGYNFHDDVGYTMACLGAHGVLFAVGSDSGNPSILYYKPNNSWGPKGEWMSTLPEGEDIIAIALSDKAIAIATSKNYLRFFSLFGFQNYIFAFPSIVCMAAYDNLLLVAYHLSVAHKGSQNLGYVLYDMHDRGDIQKDVLPISKESTLRWLGFSEEGLPAMFDSKGVLYILHDHRMHKQARWVPVLDTTNIVKEPKSDADSSKSLKRNSDIIDLDEIPENKAEKDEEKEIEEKEKEKEKEWIYWPVAVMESKLMCFILKYGEDVPRYPRPAYDEINWQIPLLHLDNESGRYEERWMRESIISSFQYQEAKAKNELNEEKIIQLKKKERDANKIIIELIMTSVGEEKYERALGLAKLLNSVKFLDSALKIAEFYRVPNLAEKINKLKSEKIKERERSILRRKERQNALSNKTTSHSQPLTNTDASIYVSDFNHNNVGESSQYEGRQISSLKRSAKDMNDEKKQENKDLSKPKKSAAPISSYFLKKSTFAAISSCSNTNPSVVDDEKPAAISKERSPKKRMKEKNDENKYSQDQNQENEAGHDSEQNKEEHERTNDKMSESYLMDNKSNISNEVPRNNIEVNELIIDKSMEESNNMDIDVEKEVIECFD</sequence>
<evidence type="ECO:0000313" key="10">
    <source>
        <dbReference type="Proteomes" id="UP000247702"/>
    </source>
</evidence>
<keyword evidence="6" id="KW-0812">Transmembrane</keyword>
<feature type="compositionally biased region" description="Basic and acidic residues" evidence="5">
    <location>
        <begin position="660"/>
        <end position="676"/>
    </location>
</feature>
<reference evidence="9 10" key="1">
    <citation type="submission" date="2017-11" db="EMBL/GenBank/DDBJ databases">
        <title>The genome of Rhizophagus clarus HR1 reveals common genetic basis of auxotrophy among arbuscular mycorrhizal fungi.</title>
        <authorList>
            <person name="Kobayashi Y."/>
        </authorList>
    </citation>
    <scope>NUCLEOTIDE SEQUENCE [LARGE SCALE GENOMIC DNA]</scope>
    <source>
        <strain evidence="9 10">HR1</strain>
    </source>
</reference>
<dbReference type="EMBL" id="BEXD01001702">
    <property type="protein sequence ID" value="GBB95406.1"/>
    <property type="molecule type" value="Genomic_DNA"/>
</dbReference>
<comment type="caution">
    <text evidence="9">The sequence shown here is derived from an EMBL/GenBank/DDBJ whole genome shotgun (WGS) entry which is preliminary data.</text>
</comment>
<keyword evidence="2" id="KW-0853">WD repeat</keyword>
<dbReference type="GO" id="GO:0043596">
    <property type="term" value="C:nuclear replication fork"/>
    <property type="evidence" value="ECO:0007669"/>
    <property type="project" value="TreeGrafter"/>
</dbReference>
<proteinExistence type="predicted"/>
<evidence type="ECO:0000256" key="4">
    <source>
        <dbReference type="ARBA" id="ARBA00023242"/>
    </source>
</evidence>
<evidence type="ECO:0000256" key="6">
    <source>
        <dbReference type="SAM" id="Phobius"/>
    </source>
</evidence>
<organism evidence="9 10">
    <name type="scientific">Rhizophagus clarus</name>
    <dbReference type="NCBI Taxonomy" id="94130"/>
    <lineage>
        <taxon>Eukaryota</taxon>
        <taxon>Fungi</taxon>
        <taxon>Fungi incertae sedis</taxon>
        <taxon>Mucoromycota</taxon>
        <taxon>Glomeromycotina</taxon>
        <taxon>Glomeromycetes</taxon>
        <taxon>Glomerales</taxon>
        <taxon>Glomeraceae</taxon>
        <taxon>Rhizophagus</taxon>
    </lineage>
</organism>
<keyword evidence="10" id="KW-1185">Reference proteome</keyword>
<gene>
    <name evidence="9" type="ORF">RclHR1_02530001</name>
</gene>
<dbReference type="GO" id="GO:0000278">
    <property type="term" value="P:mitotic cell cycle"/>
    <property type="evidence" value="ECO:0007669"/>
    <property type="project" value="TreeGrafter"/>
</dbReference>
<feature type="compositionally biased region" description="Polar residues" evidence="5">
    <location>
        <begin position="1221"/>
        <end position="1236"/>
    </location>
</feature>
<comment type="subcellular location">
    <subcellularLocation>
        <location evidence="1">Nucleus</location>
    </subcellularLocation>
</comment>
<feature type="region of interest" description="Disordered" evidence="5">
    <location>
        <begin position="1267"/>
        <end position="1290"/>
    </location>
</feature>
<feature type="compositionally biased region" description="Polar residues" evidence="5">
    <location>
        <begin position="398"/>
        <end position="427"/>
    </location>
</feature>
<dbReference type="Pfam" id="PF20946">
    <property type="entry name" value="Ctf4_C"/>
    <property type="match status" value="1"/>
</dbReference>
<feature type="region of interest" description="Disordered" evidence="5">
    <location>
        <begin position="389"/>
        <end position="429"/>
    </location>
</feature>
<dbReference type="GO" id="GO:0003682">
    <property type="term" value="F:chromatin binding"/>
    <property type="evidence" value="ECO:0007669"/>
    <property type="project" value="TreeGrafter"/>
</dbReference>
<dbReference type="Pfam" id="PF12341">
    <property type="entry name" value="Mcl1_mid"/>
    <property type="match status" value="2"/>
</dbReference>
<dbReference type="STRING" id="94130.A0A2Z6RTG6"/>
<feature type="transmembrane region" description="Helical" evidence="6">
    <location>
        <begin position="277"/>
        <end position="298"/>
    </location>
</feature>
<feature type="transmembrane region" description="Helical" evidence="6">
    <location>
        <begin position="247"/>
        <end position="265"/>
    </location>
</feature>
<dbReference type="PANTHER" id="PTHR19932">
    <property type="entry name" value="WD REPEAT AND HMG-BOX DNA BINDING PROTEIN"/>
    <property type="match status" value="1"/>
</dbReference>
<keyword evidence="3" id="KW-0677">Repeat</keyword>
<keyword evidence="6" id="KW-1133">Transmembrane helix</keyword>
<feature type="compositionally biased region" description="Basic and acidic residues" evidence="5">
    <location>
        <begin position="594"/>
        <end position="605"/>
    </location>
</feature>
<feature type="transmembrane region" description="Helical" evidence="6">
    <location>
        <begin position="81"/>
        <end position="99"/>
    </location>
</feature>
<feature type="compositionally biased region" description="Basic and acidic residues" evidence="5">
    <location>
        <begin position="1318"/>
        <end position="1329"/>
    </location>
</feature>
<feature type="domain" description="WDHD1/CFT4 helical bundle" evidence="8">
    <location>
        <begin position="1106"/>
        <end position="1207"/>
    </location>
</feature>
<keyword evidence="6" id="KW-0472">Membrane</keyword>
<feature type="compositionally biased region" description="Basic and acidic residues" evidence="5">
    <location>
        <begin position="1268"/>
        <end position="1285"/>
    </location>
</feature>
<keyword evidence="4" id="KW-0539">Nucleus</keyword>
<feature type="compositionally biased region" description="Polar residues" evidence="5">
    <location>
        <begin position="703"/>
        <end position="713"/>
    </location>
</feature>
<evidence type="ECO:0000259" key="7">
    <source>
        <dbReference type="Pfam" id="PF12341"/>
    </source>
</evidence>
<evidence type="ECO:0000256" key="3">
    <source>
        <dbReference type="ARBA" id="ARBA00022737"/>
    </source>
</evidence>
<dbReference type="PANTHER" id="PTHR19932:SF10">
    <property type="entry name" value="WD REPEAT AND HMG-BOX DNA-BINDING PROTEIN 1"/>
    <property type="match status" value="1"/>
</dbReference>
<feature type="domain" description="WDHD1/CFT4 second beta-propeller" evidence="7">
    <location>
        <begin position="1048"/>
        <end position="1097"/>
    </location>
</feature>